<evidence type="ECO:0000313" key="2">
    <source>
        <dbReference type="EMBL" id="KXZ50392.1"/>
    </source>
</evidence>
<comment type="caution">
    <text evidence="2">The sequence shown here is derived from an EMBL/GenBank/DDBJ whole genome shotgun (WGS) entry which is preliminary data.</text>
</comment>
<dbReference type="Proteomes" id="UP000075714">
    <property type="component" value="Unassembled WGS sequence"/>
</dbReference>
<dbReference type="EMBL" id="LSYV01000017">
    <property type="protein sequence ID" value="KXZ50392.1"/>
    <property type="molecule type" value="Genomic_DNA"/>
</dbReference>
<name>A0A150GKQ5_GONPE</name>
<feature type="region of interest" description="Disordered" evidence="1">
    <location>
        <begin position="304"/>
        <end position="323"/>
    </location>
</feature>
<accession>A0A150GKQ5</accession>
<evidence type="ECO:0000313" key="3">
    <source>
        <dbReference type="Proteomes" id="UP000075714"/>
    </source>
</evidence>
<feature type="region of interest" description="Disordered" evidence="1">
    <location>
        <begin position="773"/>
        <end position="795"/>
    </location>
</feature>
<reference evidence="3" key="1">
    <citation type="journal article" date="2016" name="Nat. Commun.">
        <title>The Gonium pectorale genome demonstrates co-option of cell cycle regulation during the evolution of multicellularity.</title>
        <authorList>
            <person name="Hanschen E.R."/>
            <person name="Marriage T.N."/>
            <person name="Ferris P.J."/>
            <person name="Hamaji T."/>
            <person name="Toyoda A."/>
            <person name="Fujiyama A."/>
            <person name="Neme R."/>
            <person name="Noguchi H."/>
            <person name="Minakuchi Y."/>
            <person name="Suzuki M."/>
            <person name="Kawai-Toyooka H."/>
            <person name="Smith D.R."/>
            <person name="Sparks H."/>
            <person name="Anderson J."/>
            <person name="Bakaric R."/>
            <person name="Luria V."/>
            <person name="Karger A."/>
            <person name="Kirschner M.W."/>
            <person name="Durand P.M."/>
            <person name="Michod R.E."/>
            <person name="Nozaki H."/>
            <person name="Olson B.J."/>
        </authorList>
    </citation>
    <scope>NUCLEOTIDE SEQUENCE [LARGE SCALE GENOMIC DNA]</scope>
    <source>
        <strain evidence="3">NIES-2863</strain>
    </source>
</reference>
<organism evidence="2 3">
    <name type="scientific">Gonium pectorale</name>
    <name type="common">Green alga</name>
    <dbReference type="NCBI Taxonomy" id="33097"/>
    <lineage>
        <taxon>Eukaryota</taxon>
        <taxon>Viridiplantae</taxon>
        <taxon>Chlorophyta</taxon>
        <taxon>core chlorophytes</taxon>
        <taxon>Chlorophyceae</taxon>
        <taxon>CS clade</taxon>
        <taxon>Chlamydomonadales</taxon>
        <taxon>Volvocaceae</taxon>
        <taxon>Gonium</taxon>
    </lineage>
</organism>
<evidence type="ECO:0000256" key="1">
    <source>
        <dbReference type="SAM" id="MobiDB-lite"/>
    </source>
</evidence>
<dbReference type="AlphaFoldDB" id="A0A150GKQ5"/>
<gene>
    <name evidence="2" type="ORF">GPECTOR_16g565</name>
</gene>
<protein>
    <recommendedName>
        <fullName evidence="4">MYND-type domain-containing protein</fullName>
    </recommendedName>
</protein>
<keyword evidence="3" id="KW-1185">Reference proteome</keyword>
<evidence type="ECO:0008006" key="4">
    <source>
        <dbReference type="Google" id="ProtNLM"/>
    </source>
</evidence>
<sequence>MLAVLGLAIRRSSADVASADVRTSCVKLFDKLGQHLLYIVEGEEAFLLRPADVQRLAKGVIATHTLRALGKRMWEAAEQLQHQQQPGRRVLAGALDLLAALYNVMTPFMSGSTYDLKDLLRQELRSSGLMDHWARLLLLLSSWAGTSGVDDSALALQLHCTGCFLVYNCSCQWELVRESPCLAYLTSSYLVRLCAALDGGPVYGMPQGTEEGAAAAPAARPPLLPLVDADPTAFRGRAAYVVEWALFNWALVARHSREELHADLRLCGPGGRAACSGAVGSGPSSATAGCGWRQERWRLQVRPAPGQGCAAGSSREAAAGPEPPPALRRWVGCASAPPLHTRAAFEVGLRLAKVAVGELERLEEERRQQQGRRWAAGGGSGAAGHPRLVAGRAGAVAEKALLCARMAFPELSDAASVPAWVHDRMEAYWRLLLRAVFSPGRNDVTPGGPPGLNFGGMPWNDLAELLTDLHVPDSVLNRLPPGPTPDVSAALSAGLLPAVERMLRADEGAGEGLVEWPGGLAAYRRAAAGWAQLLAFGPRPEVFSLLSTAVKKIVPAMGATRKAQLASGALASTVYTAGAPSGEGPAERVPAAAGDGGGSAGLSQLRLAASFVALYLVAPMVEAHGLVVHALFKDAELPPVFPELLTWLPAVSTARDHPLPHQWSMLLAAALLHLARRDGRAHTEQLGPPLRRALWAVACQDPERVSALLADMGDGVDELHAILSLIAASRRGLLPPQHETLGSLLRRVLGAGGPLPDVELLAALEAAAADRSRSRRSEPAVAAPGASPAEQERRSPPAELVPWLLAGKLLAAGEQLDGALPRRCSNYLCANLSGDREADLPLTLLCGCGLPGCARAYCSVRCQAEAATQRSHR</sequence>
<proteinExistence type="predicted"/>